<dbReference type="OrthoDB" id="10020990at2759"/>
<proteinExistence type="predicted"/>
<protein>
    <submittedName>
        <fullName evidence="1">Uncharacterized protein</fullName>
    </submittedName>
</protein>
<comment type="caution">
    <text evidence="1">The sequence shown here is derived from an EMBL/GenBank/DDBJ whole genome shotgun (WGS) entry which is preliminary data.</text>
</comment>
<evidence type="ECO:0000313" key="2">
    <source>
        <dbReference type="Proteomes" id="UP001152622"/>
    </source>
</evidence>
<evidence type="ECO:0000313" key="1">
    <source>
        <dbReference type="EMBL" id="KAJ8375563.1"/>
    </source>
</evidence>
<sequence>MKNEELSKEVEDLRDELEEITVQNRFGLQRFAGSDEDIRFYTRFATYNHLMAFWQLIEPATHQLIRVTSSKVTREEGPSRKQTIGAVNIALNVGAFDFQETKWWVLRGIKDDSIRRATQPWSVRVNNKPTR</sequence>
<dbReference type="Proteomes" id="UP001152622">
    <property type="component" value="Chromosome 2"/>
</dbReference>
<dbReference type="EMBL" id="JAINUF010000002">
    <property type="protein sequence ID" value="KAJ8375563.1"/>
    <property type="molecule type" value="Genomic_DNA"/>
</dbReference>
<dbReference type="PANTHER" id="PTHR23080">
    <property type="entry name" value="THAP DOMAIN PROTEIN"/>
    <property type="match status" value="1"/>
</dbReference>
<gene>
    <name evidence="1" type="ORF">SKAU_G00061430</name>
</gene>
<dbReference type="PANTHER" id="PTHR23080:SF133">
    <property type="entry name" value="SI:CH211-262I1.5-RELATED"/>
    <property type="match status" value="1"/>
</dbReference>
<organism evidence="1 2">
    <name type="scientific">Synaphobranchus kaupii</name>
    <name type="common">Kaup's arrowtooth eel</name>
    <dbReference type="NCBI Taxonomy" id="118154"/>
    <lineage>
        <taxon>Eukaryota</taxon>
        <taxon>Metazoa</taxon>
        <taxon>Chordata</taxon>
        <taxon>Craniata</taxon>
        <taxon>Vertebrata</taxon>
        <taxon>Euteleostomi</taxon>
        <taxon>Actinopterygii</taxon>
        <taxon>Neopterygii</taxon>
        <taxon>Teleostei</taxon>
        <taxon>Anguilliformes</taxon>
        <taxon>Synaphobranchidae</taxon>
        <taxon>Synaphobranchus</taxon>
    </lineage>
</organism>
<dbReference type="AlphaFoldDB" id="A0A9Q1G4W4"/>
<accession>A0A9Q1G4W4</accession>
<keyword evidence="2" id="KW-1185">Reference proteome</keyword>
<reference evidence="1" key="1">
    <citation type="journal article" date="2023" name="Science">
        <title>Genome structures resolve the early diversification of teleost fishes.</title>
        <authorList>
            <person name="Parey E."/>
            <person name="Louis A."/>
            <person name="Montfort J."/>
            <person name="Bouchez O."/>
            <person name="Roques C."/>
            <person name="Iampietro C."/>
            <person name="Lluch J."/>
            <person name="Castinel A."/>
            <person name="Donnadieu C."/>
            <person name="Desvignes T."/>
            <person name="Floi Bucao C."/>
            <person name="Jouanno E."/>
            <person name="Wen M."/>
            <person name="Mejri S."/>
            <person name="Dirks R."/>
            <person name="Jansen H."/>
            <person name="Henkel C."/>
            <person name="Chen W.J."/>
            <person name="Zahm M."/>
            <person name="Cabau C."/>
            <person name="Klopp C."/>
            <person name="Thompson A.W."/>
            <person name="Robinson-Rechavi M."/>
            <person name="Braasch I."/>
            <person name="Lecointre G."/>
            <person name="Bobe J."/>
            <person name="Postlethwait J.H."/>
            <person name="Berthelot C."/>
            <person name="Roest Crollius H."/>
            <person name="Guiguen Y."/>
        </authorList>
    </citation>
    <scope>NUCLEOTIDE SEQUENCE</scope>
    <source>
        <strain evidence="1">WJC10195</strain>
    </source>
</reference>
<name>A0A9Q1G4W4_SYNKA</name>